<proteinExistence type="predicted"/>
<comment type="caution">
    <text evidence="1">The sequence shown here is derived from an EMBL/GenBank/DDBJ whole genome shotgun (WGS) entry which is preliminary data.</text>
</comment>
<name>A0ACC2S0G4_9FUNG</name>
<reference evidence="1" key="1">
    <citation type="submission" date="2022-04" db="EMBL/GenBank/DDBJ databases">
        <title>Genome of the entomopathogenic fungus Entomophthora muscae.</title>
        <authorList>
            <person name="Elya C."/>
            <person name="Lovett B.R."/>
            <person name="Lee E."/>
            <person name="Macias A.M."/>
            <person name="Hajek A.E."/>
            <person name="De Bivort B.L."/>
            <person name="Kasson M.T."/>
            <person name="De Fine Licht H.H."/>
            <person name="Stajich J.E."/>
        </authorList>
    </citation>
    <scope>NUCLEOTIDE SEQUENCE</scope>
    <source>
        <strain evidence="1">Berkeley</strain>
    </source>
</reference>
<protein>
    <submittedName>
        <fullName evidence="1">Uncharacterized protein</fullName>
    </submittedName>
</protein>
<sequence length="257" mass="30486">MRLLKASVIYFVIICVGLPLLYRFYVSSGKLQQPSFSMYGTKPQPETQGNRVKACFVVLIRNTELEEWRTSMLQLEDRFNKHHNYPYVFLNNVLFTDEFKKSVQALTKAKIDFGLVPSEHWSYPAFIDQGKAKHKREQMKRDGVMHGDKESYHHMCRFESGFFFLHNLTLEYDYYWRVEPGVSLCDITRDPFLLMQQNNLKYGFTISLHEYLNTIPTLWSTVRKWIDERSLRKNLPKDNAMQFISDDGGRTYNMCHF</sequence>
<organism evidence="1 2">
    <name type="scientific">Entomophthora muscae</name>
    <dbReference type="NCBI Taxonomy" id="34485"/>
    <lineage>
        <taxon>Eukaryota</taxon>
        <taxon>Fungi</taxon>
        <taxon>Fungi incertae sedis</taxon>
        <taxon>Zoopagomycota</taxon>
        <taxon>Entomophthoromycotina</taxon>
        <taxon>Entomophthoromycetes</taxon>
        <taxon>Entomophthorales</taxon>
        <taxon>Entomophthoraceae</taxon>
        <taxon>Entomophthora</taxon>
    </lineage>
</organism>
<dbReference type="EMBL" id="QTSX02006391">
    <property type="protein sequence ID" value="KAJ9055748.1"/>
    <property type="molecule type" value="Genomic_DNA"/>
</dbReference>
<evidence type="ECO:0000313" key="2">
    <source>
        <dbReference type="Proteomes" id="UP001165960"/>
    </source>
</evidence>
<dbReference type="Proteomes" id="UP001165960">
    <property type="component" value="Unassembled WGS sequence"/>
</dbReference>
<gene>
    <name evidence="1" type="ORF">DSO57_1000606</name>
</gene>
<evidence type="ECO:0000313" key="1">
    <source>
        <dbReference type="EMBL" id="KAJ9055748.1"/>
    </source>
</evidence>
<accession>A0ACC2S0G4</accession>
<keyword evidence="2" id="KW-1185">Reference proteome</keyword>